<keyword evidence="1" id="KW-0812">Transmembrane</keyword>
<reference evidence="2" key="1">
    <citation type="submission" date="2021-06" db="EMBL/GenBank/DDBJ databases">
        <authorList>
            <person name="Kallberg Y."/>
            <person name="Tangrot J."/>
            <person name="Rosling A."/>
        </authorList>
    </citation>
    <scope>NUCLEOTIDE SEQUENCE</scope>
    <source>
        <strain evidence="2">IN212</strain>
    </source>
</reference>
<keyword evidence="1" id="KW-0472">Membrane</keyword>
<dbReference type="SUPFAM" id="SSF49344">
    <property type="entry name" value="CBD9-like"/>
    <property type="match status" value="1"/>
</dbReference>
<name>A0A9N8VME2_9GLOM</name>
<evidence type="ECO:0000313" key="2">
    <source>
        <dbReference type="EMBL" id="CAG8455028.1"/>
    </source>
</evidence>
<accession>A0A9N8VME2</accession>
<organism evidence="2 3">
    <name type="scientific">Racocetra fulgida</name>
    <dbReference type="NCBI Taxonomy" id="60492"/>
    <lineage>
        <taxon>Eukaryota</taxon>
        <taxon>Fungi</taxon>
        <taxon>Fungi incertae sedis</taxon>
        <taxon>Mucoromycota</taxon>
        <taxon>Glomeromycotina</taxon>
        <taxon>Glomeromycetes</taxon>
        <taxon>Diversisporales</taxon>
        <taxon>Gigasporaceae</taxon>
        <taxon>Racocetra</taxon>
    </lineage>
</organism>
<comment type="caution">
    <text evidence="2">The sequence shown here is derived from an EMBL/GenBank/DDBJ whole genome shotgun (WGS) entry which is preliminary data.</text>
</comment>
<evidence type="ECO:0000313" key="3">
    <source>
        <dbReference type="Proteomes" id="UP000789396"/>
    </source>
</evidence>
<keyword evidence="1" id="KW-1133">Transmembrane helix</keyword>
<gene>
    <name evidence="2" type="ORF">RFULGI_LOCUS420</name>
</gene>
<proteinExistence type="predicted"/>
<evidence type="ECO:0000256" key="1">
    <source>
        <dbReference type="SAM" id="Phobius"/>
    </source>
</evidence>
<protein>
    <submittedName>
        <fullName evidence="2">8807_t:CDS:1</fullName>
    </submittedName>
</protein>
<dbReference type="AlphaFoldDB" id="A0A9N8VME2"/>
<dbReference type="Gene3D" id="2.60.40.1210">
    <property type="entry name" value="Cellobiose dehydrogenase, cytochrome domain"/>
    <property type="match status" value="1"/>
</dbReference>
<dbReference type="EMBL" id="CAJVPZ010000151">
    <property type="protein sequence ID" value="CAG8455028.1"/>
    <property type="molecule type" value="Genomic_DNA"/>
</dbReference>
<feature type="transmembrane region" description="Helical" evidence="1">
    <location>
        <begin position="128"/>
        <end position="153"/>
    </location>
</feature>
<sequence length="185" mass="20679">MGLIYRFDEQEILYACNALRVTLSQRSGDKPNEPKATDYQDDLQLIPNKTSGISNDRLVVYFRRLQKVRDSVINETQTFAWAYATTRPSGKGPASSINKHIYRGDVVLTLENVKGEISSDTLSFYDKLIISHGILVFLVIPLVLAGNAIAYVASGGFQTTSDPHKVLHKFVNNHSNVITMVNYNL</sequence>
<keyword evidence="3" id="KW-1185">Reference proteome</keyword>
<dbReference type="OrthoDB" id="19261at2759"/>
<dbReference type="Proteomes" id="UP000789396">
    <property type="component" value="Unassembled WGS sequence"/>
</dbReference>